<dbReference type="GO" id="GO:0030976">
    <property type="term" value="F:thiamine pyrophosphate binding"/>
    <property type="evidence" value="ECO:0007669"/>
    <property type="project" value="UniProtKB-UniRule"/>
</dbReference>
<comment type="catalytic activity">
    <reaction evidence="7">
        <text>3D-3,5/4-trihydroxycyclohexane-1,2-dione + H2O = 5-deoxy-D-glucuronate + H(+)</text>
        <dbReference type="Rhea" id="RHEA:25836"/>
        <dbReference type="ChEBI" id="CHEBI:15377"/>
        <dbReference type="ChEBI" id="CHEBI:15378"/>
        <dbReference type="ChEBI" id="CHEBI:28446"/>
        <dbReference type="ChEBI" id="CHEBI:58852"/>
        <dbReference type="EC" id="3.7.1.22"/>
    </reaction>
</comment>
<dbReference type="InterPro" id="IPR045229">
    <property type="entry name" value="TPP_enz"/>
</dbReference>
<feature type="domain" description="Thiamine pyrophosphate enzyme central" evidence="8">
    <location>
        <begin position="236"/>
        <end position="370"/>
    </location>
</feature>
<dbReference type="InterPro" id="IPR030817">
    <property type="entry name" value="Myo_inos_IolD"/>
</dbReference>
<evidence type="ECO:0000259" key="10">
    <source>
        <dbReference type="Pfam" id="PF02776"/>
    </source>
</evidence>
<dbReference type="PANTHER" id="PTHR18968:SF9">
    <property type="entry name" value="3D-(3,5_4)-TRIHYDROXYCYCLOHEXANE-1,2-DIONE HYDROLASE"/>
    <property type="match status" value="1"/>
</dbReference>
<comment type="cofactor">
    <cofactor evidence="7">
        <name>Mg(2+)</name>
        <dbReference type="ChEBI" id="CHEBI:18420"/>
    </cofactor>
    <text evidence="7">Binds 1 Mg(2+) ion per subunit.</text>
</comment>
<dbReference type="Proteomes" id="UP000189067">
    <property type="component" value="Unassembled WGS sequence"/>
</dbReference>
<dbReference type="GO" id="GO:0000287">
    <property type="term" value="F:magnesium ion binding"/>
    <property type="evidence" value="ECO:0007669"/>
    <property type="project" value="UniProtKB-UniRule"/>
</dbReference>
<dbReference type="InterPro" id="IPR011766">
    <property type="entry name" value="TPP_enzyme_TPP-bd"/>
</dbReference>
<evidence type="ECO:0000256" key="7">
    <source>
        <dbReference type="HAMAP-Rule" id="MF_01669"/>
    </source>
</evidence>
<dbReference type="NCBIfam" id="TIGR04377">
    <property type="entry name" value="myo_inos_iolD"/>
    <property type="match status" value="1"/>
</dbReference>
<dbReference type="EC" id="3.7.1.22" evidence="7"/>
<dbReference type="PROSITE" id="PS00187">
    <property type="entry name" value="TPP_ENZYMES"/>
    <property type="match status" value="1"/>
</dbReference>
<feature type="binding site" evidence="7">
    <location>
        <position position="508"/>
    </location>
    <ligand>
        <name>Mg(2+)</name>
        <dbReference type="ChEBI" id="CHEBI:18420"/>
    </ligand>
</feature>
<dbReference type="AlphaFoldDB" id="A0A5P5Z9B6"/>
<reference evidence="11 12" key="1">
    <citation type="submission" date="2017-01" db="EMBL/GenBank/DDBJ databases">
        <title>In silico prediction, in vitro antibacterial spectrum and physicochemical properties of a putative bacteriocin produced by Lactobacillus rhamnosus strain L156.4.</title>
        <authorList>
            <person name="Silveira A.M."/>
            <person name="Monteiro A.S."/>
            <person name="Santos V.L."/>
            <person name="Nicoli J.R."/>
            <person name="Azevedo V."/>
            <person name="Soares S.C."/>
            <person name="Castro-Oliveira L."/>
            <person name="Dias-Souza M.V."/>
            <person name="Nardi R.M."/>
        </authorList>
    </citation>
    <scope>NUCLEOTIDE SEQUENCE [LARGE SCALE GENOMIC DNA]</scope>
    <source>
        <strain evidence="11 12">L156.4</strain>
    </source>
</reference>
<feature type="binding site" evidence="7">
    <location>
        <position position="82"/>
    </location>
    <ligand>
        <name>thiamine diphosphate</name>
        <dbReference type="ChEBI" id="CHEBI:58937"/>
    </ligand>
</feature>
<evidence type="ECO:0000256" key="1">
    <source>
        <dbReference type="ARBA" id="ARBA00007812"/>
    </source>
</evidence>
<gene>
    <name evidence="7" type="primary">iolD</name>
    <name evidence="11" type="ORF">BWR10_01295</name>
</gene>
<dbReference type="InterPro" id="IPR029061">
    <property type="entry name" value="THDP-binding"/>
</dbReference>
<keyword evidence="4 7" id="KW-0460">Magnesium</keyword>
<proteinExistence type="inferred from homology"/>
<comment type="caution">
    <text evidence="11">The sequence shown here is derived from an EMBL/GenBank/DDBJ whole genome shotgun (WGS) entry which is preliminary data.</text>
</comment>
<dbReference type="GO" id="GO:0003984">
    <property type="term" value="F:acetolactate synthase activity"/>
    <property type="evidence" value="ECO:0007669"/>
    <property type="project" value="TreeGrafter"/>
</dbReference>
<evidence type="ECO:0000313" key="11">
    <source>
        <dbReference type="EMBL" id="ONN75977.1"/>
    </source>
</evidence>
<evidence type="ECO:0000256" key="3">
    <source>
        <dbReference type="ARBA" id="ARBA00022801"/>
    </source>
</evidence>
<evidence type="ECO:0000259" key="8">
    <source>
        <dbReference type="Pfam" id="PF00205"/>
    </source>
</evidence>
<comment type="function">
    <text evidence="7">Involved in the cleavage of the C1-C2 bond of 3D-(3,5/4)-trihydroxycyclohexane-1,2-dione (THcHDO) to yield 5-deoxy-glucuronate (5DG).</text>
</comment>
<dbReference type="SUPFAM" id="SSF52467">
    <property type="entry name" value="DHS-like NAD/FAD-binding domain"/>
    <property type="match status" value="1"/>
</dbReference>
<accession>A0A5P5Z9B6</accession>
<dbReference type="InterPro" id="IPR023757">
    <property type="entry name" value="THcHDO_hydrolase_firmi"/>
</dbReference>
<organism evidence="11 12">
    <name type="scientific">Lacticaseibacillus rhamnosus</name>
    <name type="common">Lactobacillus rhamnosus</name>
    <dbReference type="NCBI Taxonomy" id="47715"/>
    <lineage>
        <taxon>Bacteria</taxon>
        <taxon>Bacillati</taxon>
        <taxon>Bacillota</taxon>
        <taxon>Bacilli</taxon>
        <taxon>Lactobacillales</taxon>
        <taxon>Lactobacillaceae</taxon>
        <taxon>Lacticaseibacillus</taxon>
    </lineage>
</organism>
<evidence type="ECO:0000259" key="9">
    <source>
        <dbReference type="Pfam" id="PF02775"/>
    </source>
</evidence>
<dbReference type="InterPro" id="IPR000399">
    <property type="entry name" value="TPP-bd_CS"/>
</dbReference>
<dbReference type="InterPro" id="IPR012000">
    <property type="entry name" value="Thiamin_PyroP_enz_cen_dom"/>
</dbReference>
<keyword evidence="2 7" id="KW-0479">Metal-binding</keyword>
<dbReference type="GO" id="GO:0005948">
    <property type="term" value="C:acetolactate synthase complex"/>
    <property type="evidence" value="ECO:0007669"/>
    <property type="project" value="TreeGrafter"/>
</dbReference>
<dbReference type="InterPro" id="IPR029035">
    <property type="entry name" value="DHS-like_NAD/FAD-binding_dom"/>
</dbReference>
<dbReference type="RefSeq" id="WP_005685334.1">
    <property type="nucleotide sequence ID" value="NZ_BSWG01000006.1"/>
</dbReference>
<dbReference type="CDD" id="cd07035">
    <property type="entry name" value="TPP_PYR_POX_like"/>
    <property type="match status" value="1"/>
</dbReference>
<dbReference type="Pfam" id="PF00205">
    <property type="entry name" value="TPP_enzyme_M"/>
    <property type="match status" value="1"/>
</dbReference>
<dbReference type="GO" id="GO:0019310">
    <property type="term" value="P:inositol catabolic process"/>
    <property type="evidence" value="ECO:0007669"/>
    <property type="project" value="UniProtKB-UniRule"/>
</dbReference>
<feature type="region of interest" description="Thiamine pyrophosphate binding" evidence="7">
    <location>
        <begin position="457"/>
        <end position="537"/>
    </location>
</feature>
<dbReference type="HAMAP" id="MF_01669">
    <property type="entry name" value="IolD"/>
    <property type="match status" value="1"/>
</dbReference>
<dbReference type="Pfam" id="PF02776">
    <property type="entry name" value="TPP_enzyme_N"/>
    <property type="match status" value="1"/>
</dbReference>
<comment type="pathway">
    <text evidence="7">Polyol metabolism; myo-inositol degradation into acetyl-CoA; acetyl-CoA from myo-inositol: step 3/7.</text>
</comment>
<evidence type="ECO:0000256" key="5">
    <source>
        <dbReference type="ARBA" id="ARBA00023027"/>
    </source>
</evidence>
<evidence type="ECO:0000313" key="12">
    <source>
        <dbReference type="Proteomes" id="UP000189067"/>
    </source>
</evidence>
<dbReference type="InterPro" id="IPR012001">
    <property type="entry name" value="Thiamin_PyroP_enz_TPP-bd_dom"/>
</dbReference>
<dbReference type="SUPFAM" id="SSF52518">
    <property type="entry name" value="Thiamin diphosphate-binding fold (THDP-binding)"/>
    <property type="match status" value="2"/>
</dbReference>
<keyword evidence="3 7" id="KW-0378">Hydrolase</keyword>
<comment type="cofactor">
    <cofactor evidence="7">
        <name>thiamine diphosphate</name>
        <dbReference type="ChEBI" id="CHEBI:58937"/>
    </cofactor>
    <text evidence="7">Binds 1 thiamine pyrophosphate per subunit.</text>
</comment>
<evidence type="ECO:0000256" key="2">
    <source>
        <dbReference type="ARBA" id="ARBA00022723"/>
    </source>
</evidence>
<feature type="binding site" evidence="7">
    <location>
        <position position="535"/>
    </location>
    <ligand>
        <name>Mg(2+)</name>
        <dbReference type="ChEBI" id="CHEBI:18420"/>
    </ligand>
</feature>
<evidence type="ECO:0000256" key="4">
    <source>
        <dbReference type="ARBA" id="ARBA00022842"/>
    </source>
</evidence>
<keyword evidence="6 7" id="KW-0786">Thiamine pyrophosphate</keyword>
<dbReference type="PANTHER" id="PTHR18968">
    <property type="entry name" value="THIAMINE PYROPHOSPHATE ENZYMES"/>
    <property type="match status" value="1"/>
</dbReference>
<dbReference type="Pfam" id="PF02775">
    <property type="entry name" value="TPP_enzyme_C"/>
    <property type="match status" value="1"/>
</dbReference>
<dbReference type="Gene3D" id="3.40.50.1220">
    <property type="entry name" value="TPP-binding domain"/>
    <property type="match status" value="1"/>
</dbReference>
<feature type="domain" description="Thiamine pyrophosphate enzyme TPP-binding" evidence="9">
    <location>
        <begin position="455"/>
        <end position="607"/>
    </location>
</feature>
<evidence type="ECO:0000256" key="6">
    <source>
        <dbReference type="ARBA" id="ARBA00023052"/>
    </source>
</evidence>
<protein>
    <recommendedName>
        <fullName evidence="7">3D-(3,5/4)-trihydroxycyclohexane-1,2-dione hydrolase</fullName>
        <shortName evidence="7">THcHDO hydrolase</shortName>
        <ecNumber evidence="7">3.7.1.22</ecNumber>
    </recommendedName>
</protein>
<comment type="similarity">
    <text evidence="1 7">Belongs to the TPP enzyme family.</text>
</comment>
<dbReference type="GO" id="GO:0050660">
    <property type="term" value="F:flavin adenine dinucleotide binding"/>
    <property type="evidence" value="ECO:0007669"/>
    <property type="project" value="TreeGrafter"/>
</dbReference>
<dbReference type="GO" id="GO:0009097">
    <property type="term" value="P:isoleucine biosynthetic process"/>
    <property type="evidence" value="ECO:0007669"/>
    <property type="project" value="TreeGrafter"/>
</dbReference>
<keyword evidence="5 7" id="KW-0520">NAD</keyword>
<feature type="domain" description="Thiamine pyrophosphate enzyme N-terminal TPP-binding" evidence="10">
    <location>
        <begin position="48"/>
        <end position="148"/>
    </location>
</feature>
<sequence length="653" mass="71205">MSAMELKSQGREAESAAADTVRLTTAQALVRFLNQQYLDVDGEVTPFVEGIFAIFGHGNVLGLGEALQEDPGHLKVYQGHNEQGMASTAIAYSRQLYRHKIFAVTASAGPGSANFVTAAGNAYVNNIPILFLPADTFATRQPDPVLQQIEVDSSATTTTNDALKPVSRYWDRIERPEQLMSALLKAFEVLTNPETAGPVTIALPQDTEGEAYDYPRSFFNKRVHVIKRIQPSAAEVTEAVQLIKASRYPVLIVGGGAKFSEAGSAIEAFSDKLNIPIVETPTGKSTISATFANNMGGTGILGTAAANEVVAKADLIIGAGTRYTDFTTASKTAIHPEKTRVLNINLNRMQSYKFDGFPIVADVRDTLTQLTSELSGYQSDFTNLADLKAAWQQERQRLAHTNYDAPDYTPEVKGQFSAATLAEYAEKLQTHFTQTEAVIAVNDTIAPDSIIVAAAGSLPGDVQRIWDPVVPNTYHMEYGYSMMGYEVPAALGIKLAQPDKESYALVGDGSFIMLHSELVTALQYHKKINILVFDNSGFASINNLQMAQGSNSYRTEFRTADHDILTIDFAKIAEGYGAKTYHVNDRDSLVAALEDAKKQTVSTLIDIKVLPKTMTQGYGQSWWRVGVSEVSDNPNVQKAYQDIQTGIDQAFKY</sequence>
<dbReference type="GO" id="GO:0102481">
    <property type="term" value="F:3D-(3,5/4)-trihydroxycyclohexane-1,2-dione hydrolase activity"/>
    <property type="evidence" value="ECO:0007669"/>
    <property type="project" value="UniProtKB-EC"/>
</dbReference>
<dbReference type="GO" id="GO:0009099">
    <property type="term" value="P:L-valine biosynthetic process"/>
    <property type="evidence" value="ECO:0007669"/>
    <property type="project" value="TreeGrafter"/>
</dbReference>
<name>A0A5P5Z9B6_LACRH</name>
<dbReference type="Gene3D" id="3.40.50.970">
    <property type="match status" value="2"/>
</dbReference>
<dbReference type="EMBL" id="MTJY01000007">
    <property type="protein sequence ID" value="ONN75977.1"/>
    <property type="molecule type" value="Genomic_DNA"/>
</dbReference>